<keyword evidence="3" id="KW-0560">Oxidoreductase</keyword>
<dbReference type="NCBIfam" id="TIGR03619">
    <property type="entry name" value="F420_Rv2161c"/>
    <property type="match status" value="1"/>
</dbReference>
<evidence type="ECO:0000256" key="4">
    <source>
        <dbReference type="ARBA" id="ARBA00023033"/>
    </source>
</evidence>
<evidence type="ECO:0000256" key="2">
    <source>
        <dbReference type="ARBA" id="ARBA00022643"/>
    </source>
</evidence>
<protein>
    <recommendedName>
        <fullName evidence="5">Luciferase-like domain-containing protein</fullName>
    </recommendedName>
</protein>
<proteinExistence type="predicted"/>
<dbReference type="KEGG" id="roz:CBI38_22350"/>
<keyword evidence="1" id="KW-0285">Flavoprotein</keyword>
<evidence type="ECO:0000256" key="3">
    <source>
        <dbReference type="ARBA" id="ARBA00023002"/>
    </source>
</evidence>
<dbReference type="InterPro" id="IPR050172">
    <property type="entry name" value="SsuD_RutA_monooxygenase"/>
</dbReference>
<dbReference type="SUPFAM" id="SSF51679">
    <property type="entry name" value="Bacterial luciferase-like"/>
    <property type="match status" value="1"/>
</dbReference>
<dbReference type="InterPro" id="IPR011251">
    <property type="entry name" value="Luciferase-like_dom"/>
</dbReference>
<dbReference type="InterPro" id="IPR019921">
    <property type="entry name" value="Lucif-like_OxRdtase_Rv2161c"/>
</dbReference>
<keyword evidence="4" id="KW-0503">Monooxygenase</keyword>
<evidence type="ECO:0000313" key="6">
    <source>
        <dbReference type="EMBL" id="AWK73892.1"/>
    </source>
</evidence>
<accession>A0A2S2BZ63</accession>
<sequence length="279" mass="30197">MKLGFFGANVGGMASDEAGELAARGEELGYHSLWTADHAILPKPRQPKPPLDPDWPIMDPLVTLGYLAAFTDRIELCTGILVLTQRGPVQLAKAAATVDVLSRGRLVLGVGVGYVVPEFRATGVPMERRRARFREHLAALRAMWTMDDPQFHGDFVEFDGIDAYPRPIQEGGPRLVLGGATPLALRDAAALGTGWYGFGQTPDEVAEARELMVRHADAIGRDLKDFQITVTPRARLTTELVSAYESAGVDQLVVSVEADTTDGVRKRLELNAPATLGLV</sequence>
<dbReference type="Proteomes" id="UP000245711">
    <property type="component" value="Chromosome"/>
</dbReference>
<keyword evidence="2" id="KW-0288">FMN</keyword>
<dbReference type="InterPro" id="IPR036661">
    <property type="entry name" value="Luciferase-like_sf"/>
</dbReference>
<reference evidence="6 7" key="1">
    <citation type="submission" date="2017-05" db="EMBL/GenBank/DDBJ databases">
        <title>Isolation of Rhodococcus sp. S2-17 biodegrading of BP-3.</title>
        <authorList>
            <person name="Lee Y."/>
            <person name="Kim K.H."/>
            <person name="Chun B.H."/>
            <person name="Jung H.S."/>
            <person name="Jeon C.O."/>
        </authorList>
    </citation>
    <scope>NUCLEOTIDE SEQUENCE [LARGE SCALE GENOMIC DNA]</scope>
    <source>
        <strain evidence="6 7">S2-17</strain>
    </source>
</reference>
<dbReference type="GO" id="GO:0008726">
    <property type="term" value="F:alkanesulfonate monooxygenase activity"/>
    <property type="evidence" value="ECO:0007669"/>
    <property type="project" value="TreeGrafter"/>
</dbReference>
<evidence type="ECO:0000256" key="1">
    <source>
        <dbReference type="ARBA" id="ARBA00022630"/>
    </source>
</evidence>
<dbReference type="EMBL" id="CP021354">
    <property type="protein sequence ID" value="AWK73892.1"/>
    <property type="molecule type" value="Genomic_DNA"/>
</dbReference>
<evidence type="ECO:0000313" key="7">
    <source>
        <dbReference type="Proteomes" id="UP000245711"/>
    </source>
</evidence>
<dbReference type="PANTHER" id="PTHR42847">
    <property type="entry name" value="ALKANESULFONATE MONOOXYGENASE"/>
    <property type="match status" value="1"/>
</dbReference>
<gene>
    <name evidence="6" type="ORF">CBI38_22350</name>
</gene>
<dbReference type="RefSeq" id="WP_109332347.1">
    <property type="nucleotide sequence ID" value="NZ_CP021354.1"/>
</dbReference>
<keyword evidence="7" id="KW-1185">Reference proteome</keyword>
<organism evidence="6 7">
    <name type="scientific">Rhodococcus oxybenzonivorans</name>
    <dbReference type="NCBI Taxonomy" id="1990687"/>
    <lineage>
        <taxon>Bacteria</taxon>
        <taxon>Bacillati</taxon>
        <taxon>Actinomycetota</taxon>
        <taxon>Actinomycetes</taxon>
        <taxon>Mycobacteriales</taxon>
        <taxon>Nocardiaceae</taxon>
        <taxon>Rhodococcus</taxon>
    </lineage>
</organism>
<feature type="domain" description="Luciferase-like" evidence="5">
    <location>
        <begin position="13"/>
        <end position="232"/>
    </location>
</feature>
<dbReference type="PANTHER" id="PTHR42847:SF4">
    <property type="entry name" value="ALKANESULFONATE MONOOXYGENASE-RELATED"/>
    <property type="match status" value="1"/>
</dbReference>
<name>A0A2S2BZ63_9NOCA</name>
<dbReference type="Pfam" id="PF00296">
    <property type="entry name" value="Bac_luciferase"/>
    <property type="match status" value="1"/>
</dbReference>
<dbReference type="AlphaFoldDB" id="A0A2S2BZ63"/>
<evidence type="ECO:0000259" key="5">
    <source>
        <dbReference type="Pfam" id="PF00296"/>
    </source>
</evidence>
<dbReference type="Gene3D" id="3.20.20.30">
    <property type="entry name" value="Luciferase-like domain"/>
    <property type="match status" value="1"/>
</dbReference>
<dbReference type="OrthoDB" id="3206024at2"/>
<dbReference type="GO" id="GO:0046306">
    <property type="term" value="P:alkanesulfonate catabolic process"/>
    <property type="evidence" value="ECO:0007669"/>
    <property type="project" value="TreeGrafter"/>
</dbReference>